<dbReference type="AlphaFoldDB" id="A0AAU7LVS8"/>
<evidence type="ECO:0000256" key="2">
    <source>
        <dbReference type="ARBA" id="ARBA00022729"/>
    </source>
</evidence>
<proteinExistence type="predicted"/>
<feature type="domain" description="Imelysin-like" evidence="4">
    <location>
        <begin position="61"/>
        <end position="294"/>
    </location>
</feature>
<dbReference type="RefSeq" id="WP_349281082.1">
    <property type="nucleotide sequence ID" value="NZ_CBCSCU010000023.1"/>
</dbReference>
<dbReference type="CDD" id="cd14659">
    <property type="entry name" value="Imelysin-like_IPPA"/>
    <property type="match status" value="1"/>
</dbReference>
<dbReference type="InterPro" id="IPR034984">
    <property type="entry name" value="Imelysin-like_IPPA"/>
</dbReference>
<dbReference type="Gene3D" id="1.20.1420.20">
    <property type="entry name" value="M75 peptidase, HXXE motif"/>
    <property type="match status" value="1"/>
</dbReference>
<feature type="chain" id="PRO_5043459275" evidence="3">
    <location>
        <begin position="35"/>
        <end position="369"/>
    </location>
</feature>
<comment type="subcellular location">
    <subcellularLocation>
        <location evidence="1">Cell envelope</location>
    </subcellularLocation>
</comment>
<organism evidence="5">
    <name type="scientific">Polaromonas hydrogenivorans</name>
    <dbReference type="NCBI Taxonomy" id="335476"/>
    <lineage>
        <taxon>Bacteria</taxon>
        <taxon>Pseudomonadati</taxon>
        <taxon>Pseudomonadota</taxon>
        <taxon>Betaproteobacteria</taxon>
        <taxon>Burkholderiales</taxon>
        <taxon>Comamonadaceae</taxon>
        <taxon>Polaromonas</taxon>
    </lineage>
</organism>
<feature type="signal peptide" evidence="3">
    <location>
        <begin position="1"/>
        <end position="34"/>
    </location>
</feature>
<name>A0AAU7LVS8_9BURK</name>
<dbReference type="InterPro" id="IPR018976">
    <property type="entry name" value="Imelysin-like"/>
</dbReference>
<sequence>MKFSLPVFSIPCAPRVRPALMLAVSLLACGSAMAQANWAKVAVPAYAPDNILQGLHQHWTLPRADDFAREAQALPVTVKALCNASPPAGEAQSAARVQWQATTRAWERLSTVAVGPLITRRSQRQIDFSPTRPALIDKAIRAAPQGPAAMERVGTPAKGLPALEWLLWTQPVAPGSAACAYAQEVALDVEREALALQHDFKALAATDWPNAEPEIVIAGMGELVNQWVGGLERLRWAQMEKPLRAAKPREAPEWPRAASGQTAQSWANQWEALRSLGVLTGQEAPLPGQGLVPLETYLRGKGLNPVADALLAATRQTDLRIRNLTASRAPGHPQVLDAARSLASLKRVAEGKVAPALDISMGFSDADGD</sequence>
<gene>
    <name evidence="5" type="ORF">ABLV49_07985</name>
</gene>
<dbReference type="EMBL" id="CP157675">
    <property type="protein sequence ID" value="XBP71724.1"/>
    <property type="molecule type" value="Genomic_DNA"/>
</dbReference>
<evidence type="ECO:0000256" key="1">
    <source>
        <dbReference type="ARBA" id="ARBA00004196"/>
    </source>
</evidence>
<dbReference type="GO" id="GO:0030313">
    <property type="term" value="C:cell envelope"/>
    <property type="evidence" value="ECO:0007669"/>
    <property type="project" value="UniProtKB-SubCell"/>
</dbReference>
<dbReference type="Pfam" id="PF09375">
    <property type="entry name" value="Peptidase_M75"/>
    <property type="match status" value="1"/>
</dbReference>
<dbReference type="PROSITE" id="PS51257">
    <property type="entry name" value="PROKAR_LIPOPROTEIN"/>
    <property type="match status" value="1"/>
</dbReference>
<accession>A0AAU7LVS8</accession>
<evidence type="ECO:0000313" key="5">
    <source>
        <dbReference type="EMBL" id="XBP71724.1"/>
    </source>
</evidence>
<protein>
    <submittedName>
        <fullName evidence="5">Imelysin family protein</fullName>
    </submittedName>
</protein>
<dbReference type="InterPro" id="IPR038352">
    <property type="entry name" value="Imelysin_sf"/>
</dbReference>
<keyword evidence="2 3" id="KW-0732">Signal</keyword>
<evidence type="ECO:0000259" key="4">
    <source>
        <dbReference type="Pfam" id="PF09375"/>
    </source>
</evidence>
<evidence type="ECO:0000256" key="3">
    <source>
        <dbReference type="SAM" id="SignalP"/>
    </source>
</evidence>
<reference evidence="5" key="1">
    <citation type="submission" date="2024-05" db="EMBL/GenBank/DDBJ databases">
        <authorList>
            <person name="Bunk B."/>
            <person name="Swiderski J."/>
            <person name="Sproer C."/>
            <person name="Thiel V."/>
        </authorList>
    </citation>
    <scope>NUCLEOTIDE SEQUENCE</scope>
    <source>
        <strain evidence="5">DSM 17735</strain>
    </source>
</reference>